<organism evidence="6 7">
    <name type="scientific">Chryseobacterium gilvum</name>
    <dbReference type="NCBI Taxonomy" id="2976534"/>
    <lineage>
        <taxon>Bacteria</taxon>
        <taxon>Pseudomonadati</taxon>
        <taxon>Bacteroidota</taxon>
        <taxon>Flavobacteriia</taxon>
        <taxon>Flavobacteriales</taxon>
        <taxon>Weeksellaceae</taxon>
        <taxon>Chryseobacterium group</taxon>
        <taxon>Chryseobacterium</taxon>
    </lineage>
</organism>
<keyword evidence="4" id="KW-0676">Redox-active center</keyword>
<comment type="caution">
    <text evidence="6">The sequence shown here is derived from an EMBL/GenBank/DDBJ whole genome shotgun (WGS) entry which is preliminary data.</text>
</comment>
<dbReference type="InterPro" id="IPR012336">
    <property type="entry name" value="Thioredoxin-like_fold"/>
</dbReference>
<proteinExistence type="predicted"/>
<dbReference type="EMBL" id="JAOTEN010000001">
    <property type="protein sequence ID" value="MCU7613102.1"/>
    <property type="molecule type" value="Genomic_DNA"/>
</dbReference>
<gene>
    <name evidence="6" type="ORF">N0B16_01490</name>
</gene>
<keyword evidence="3" id="KW-1015">Disulfide bond</keyword>
<evidence type="ECO:0000259" key="5">
    <source>
        <dbReference type="PROSITE" id="PS51352"/>
    </source>
</evidence>
<dbReference type="InterPro" id="IPR050553">
    <property type="entry name" value="Thioredoxin_ResA/DsbE_sf"/>
</dbReference>
<dbReference type="PANTHER" id="PTHR42852">
    <property type="entry name" value="THIOL:DISULFIDE INTERCHANGE PROTEIN DSBE"/>
    <property type="match status" value="1"/>
</dbReference>
<dbReference type="Gene3D" id="3.40.30.10">
    <property type="entry name" value="Glutaredoxin"/>
    <property type="match status" value="1"/>
</dbReference>
<comment type="subcellular location">
    <subcellularLocation>
        <location evidence="1">Cell envelope</location>
    </subcellularLocation>
</comment>
<evidence type="ECO:0000256" key="1">
    <source>
        <dbReference type="ARBA" id="ARBA00004196"/>
    </source>
</evidence>
<name>A0ABT2VSY1_9FLAO</name>
<evidence type="ECO:0000256" key="2">
    <source>
        <dbReference type="ARBA" id="ARBA00022748"/>
    </source>
</evidence>
<reference evidence="7" key="1">
    <citation type="submission" date="2023-07" db="EMBL/GenBank/DDBJ databases">
        <title>Chryseobacterium sp. GMJ5 Genome sequencing and assembly.</title>
        <authorList>
            <person name="Jung Y."/>
        </authorList>
    </citation>
    <scope>NUCLEOTIDE SEQUENCE [LARGE SCALE GENOMIC DNA]</scope>
    <source>
        <strain evidence="7">GMJ5</strain>
    </source>
</reference>
<dbReference type="SUPFAM" id="SSF52833">
    <property type="entry name" value="Thioredoxin-like"/>
    <property type="match status" value="1"/>
</dbReference>
<dbReference type="InterPro" id="IPR036249">
    <property type="entry name" value="Thioredoxin-like_sf"/>
</dbReference>
<dbReference type="InterPro" id="IPR013766">
    <property type="entry name" value="Thioredoxin_domain"/>
</dbReference>
<evidence type="ECO:0000313" key="7">
    <source>
        <dbReference type="Proteomes" id="UP001208114"/>
    </source>
</evidence>
<keyword evidence="2" id="KW-0201">Cytochrome c-type biogenesis</keyword>
<dbReference type="PANTHER" id="PTHR42852:SF6">
    <property type="entry name" value="THIOL:DISULFIDE INTERCHANGE PROTEIN DSBE"/>
    <property type="match status" value="1"/>
</dbReference>
<dbReference type="Pfam" id="PF14289">
    <property type="entry name" value="DUF4369"/>
    <property type="match status" value="1"/>
</dbReference>
<evidence type="ECO:0000313" key="6">
    <source>
        <dbReference type="EMBL" id="MCU7613102.1"/>
    </source>
</evidence>
<keyword evidence="7" id="KW-1185">Reference proteome</keyword>
<dbReference type="Pfam" id="PF13905">
    <property type="entry name" value="Thioredoxin_8"/>
    <property type="match status" value="1"/>
</dbReference>
<dbReference type="PROSITE" id="PS00194">
    <property type="entry name" value="THIOREDOXIN_1"/>
    <property type="match status" value="1"/>
</dbReference>
<sequence length="389" mass="45150">MEEHLDAKKTKREILNKRNLSQFKNITMKLYFIIILGLLCHISCNQEKKQTLITGNIPNLPDGIMYLYEDNGTNKIDSIQTKKGKFNFIYHWKNNEPVYLGLNHVDNHNIFTYIGFPTKAKYKGAPLEQTRFLSDSTIIINGKTFDNTPTSFPENVKSITLFSPIITGKQTDALYHIDEDLFEHITPKTVSIIKEKLIEYPFSYHLLYKISENKNSFSALQTQDLLHSFKGEITESNTYKKLYAYNEKRFNEKNILLPLLENNRHTKEEILNKKYKKHLIVFWASWCGPCRQEIPLLKKTFASYAKETEFISISIDEDQSAWQKALAQENMSWKQLIADKKNSAYETLQIRFKLNGAIPYTVLVDNDLHIIASSTGLSSEKDLVDLIKK</sequence>
<feature type="domain" description="Thioredoxin" evidence="5">
    <location>
        <begin position="220"/>
        <end position="389"/>
    </location>
</feature>
<dbReference type="Proteomes" id="UP001208114">
    <property type="component" value="Unassembled WGS sequence"/>
</dbReference>
<protein>
    <submittedName>
        <fullName evidence="6">AhpC/TSA family protein</fullName>
    </submittedName>
</protein>
<dbReference type="RefSeq" id="WP_262988952.1">
    <property type="nucleotide sequence ID" value="NZ_JAOTEN010000001.1"/>
</dbReference>
<evidence type="ECO:0000256" key="4">
    <source>
        <dbReference type="ARBA" id="ARBA00023284"/>
    </source>
</evidence>
<dbReference type="InterPro" id="IPR025380">
    <property type="entry name" value="DUF4369"/>
</dbReference>
<dbReference type="CDD" id="cd02966">
    <property type="entry name" value="TlpA_like_family"/>
    <property type="match status" value="1"/>
</dbReference>
<evidence type="ECO:0000256" key="3">
    <source>
        <dbReference type="ARBA" id="ARBA00023157"/>
    </source>
</evidence>
<dbReference type="PROSITE" id="PS51352">
    <property type="entry name" value="THIOREDOXIN_2"/>
    <property type="match status" value="1"/>
</dbReference>
<accession>A0ABT2VSY1</accession>
<dbReference type="InterPro" id="IPR017937">
    <property type="entry name" value="Thioredoxin_CS"/>
</dbReference>